<dbReference type="InterPro" id="IPR020617">
    <property type="entry name" value="Thiolase_C"/>
</dbReference>
<dbReference type="EMBL" id="AB968431">
    <property type="protein sequence ID" value="BAR71478.1"/>
    <property type="molecule type" value="mRNA"/>
</dbReference>
<evidence type="ECO:0000259" key="14">
    <source>
        <dbReference type="Pfam" id="PF02803"/>
    </source>
</evidence>
<dbReference type="SMR" id="A0A0F7R2C4"/>
<feature type="domain" description="Thiolase N-terminal" evidence="13">
    <location>
        <begin position="21"/>
        <end position="272"/>
    </location>
</feature>
<keyword evidence="7" id="KW-0443">Lipid metabolism</keyword>
<keyword evidence="6" id="KW-0809">Transit peptide</keyword>
<dbReference type="CDD" id="cd00751">
    <property type="entry name" value="thiolase"/>
    <property type="match status" value="1"/>
</dbReference>
<dbReference type="SUPFAM" id="SSF53901">
    <property type="entry name" value="Thiolase-like"/>
    <property type="match status" value="2"/>
</dbReference>
<evidence type="ECO:0000256" key="3">
    <source>
        <dbReference type="ARBA" id="ARBA00010982"/>
    </source>
</evidence>
<keyword evidence="5" id="KW-0276">Fatty acid metabolism</keyword>
<feature type="domain" description="Thiolase C-terminal" evidence="14">
    <location>
        <begin position="281"/>
        <end position="401"/>
    </location>
</feature>
<feature type="active site" description="Proton acceptor" evidence="11">
    <location>
        <position position="389"/>
    </location>
</feature>
<evidence type="ECO:0000256" key="1">
    <source>
        <dbReference type="ARBA" id="ARBA00004275"/>
    </source>
</evidence>
<dbReference type="InterPro" id="IPR016039">
    <property type="entry name" value="Thiolase-like"/>
</dbReference>
<evidence type="ECO:0000256" key="4">
    <source>
        <dbReference type="ARBA" id="ARBA00022679"/>
    </source>
</evidence>
<dbReference type="PIRSF" id="PIRSF000429">
    <property type="entry name" value="Ac-CoA_Ac_transf"/>
    <property type="match status" value="1"/>
</dbReference>
<dbReference type="Pfam" id="PF02803">
    <property type="entry name" value="Thiolase_C"/>
    <property type="match status" value="1"/>
</dbReference>
<evidence type="ECO:0000256" key="11">
    <source>
        <dbReference type="PIRSR" id="PIRSR000429-1"/>
    </source>
</evidence>
<accession>A0A0F7R2C4</accession>
<evidence type="ECO:0000259" key="13">
    <source>
        <dbReference type="Pfam" id="PF00108"/>
    </source>
</evidence>
<dbReference type="InterPro" id="IPR002155">
    <property type="entry name" value="Thiolase"/>
</dbReference>
<comment type="pathway">
    <text evidence="2">Lipid metabolism.</text>
</comment>
<evidence type="ECO:0000256" key="5">
    <source>
        <dbReference type="ARBA" id="ARBA00022832"/>
    </source>
</evidence>
<dbReference type="InterPro" id="IPR020616">
    <property type="entry name" value="Thiolase_N"/>
</dbReference>
<dbReference type="GO" id="GO:0006635">
    <property type="term" value="P:fatty acid beta-oxidation"/>
    <property type="evidence" value="ECO:0007669"/>
    <property type="project" value="TreeGrafter"/>
</dbReference>
<proteinExistence type="evidence at transcript level"/>
<evidence type="ECO:0000256" key="9">
    <source>
        <dbReference type="ARBA" id="ARBA00023315"/>
    </source>
</evidence>
<dbReference type="PROSITE" id="PS00737">
    <property type="entry name" value="THIOLASE_2"/>
    <property type="match status" value="1"/>
</dbReference>
<dbReference type="Pfam" id="PF00108">
    <property type="entry name" value="Thiolase_N"/>
    <property type="match status" value="1"/>
</dbReference>
<protein>
    <recommendedName>
        <fullName evidence="10">acetyl-CoA C-acyltransferase</fullName>
        <ecNumber evidence="10">2.3.1.16</ecNumber>
    </recommendedName>
</protein>
<feature type="active site" description="Proton acceptor" evidence="11">
    <location>
        <position position="359"/>
    </location>
</feature>
<dbReference type="Gene3D" id="3.40.47.10">
    <property type="match status" value="1"/>
</dbReference>
<organism evidence="15">
    <name type="scientific">Euglena gracilis</name>
    <dbReference type="NCBI Taxonomy" id="3039"/>
    <lineage>
        <taxon>Eukaryota</taxon>
        <taxon>Discoba</taxon>
        <taxon>Euglenozoa</taxon>
        <taxon>Euglenida</taxon>
        <taxon>Spirocuta</taxon>
        <taxon>Euglenophyceae</taxon>
        <taxon>Euglenales</taxon>
        <taxon>Euglenaceae</taxon>
        <taxon>Euglena</taxon>
    </lineage>
</organism>
<dbReference type="InterPro" id="IPR050215">
    <property type="entry name" value="Thiolase-like_sf_Thiolase"/>
</dbReference>
<dbReference type="GO" id="GO:0005777">
    <property type="term" value="C:peroxisome"/>
    <property type="evidence" value="ECO:0007669"/>
    <property type="project" value="UniProtKB-SubCell"/>
</dbReference>
<evidence type="ECO:0000256" key="7">
    <source>
        <dbReference type="ARBA" id="ARBA00023098"/>
    </source>
</evidence>
<keyword evidence="9 12" id="KW-0012">Acyltransferase</keyword>
<dbReference type="GO" id="GO:0003988">
    <property type="term" value="F:acetyl-CoA C-acyltransferase activity"/>
    <property type="evidence" value="ECO:0007669"/>
    <property type="project" value="UniProtKB-EC"/>
</dbReference>
<comment type="subcellular location">
    <subcellularLocation>
        <location evidence="1">Peroxisome</location>
    </subcellularLocation>
</comment>
<dbReference type="AlphaFoldDB" id="A0A0F7R2C4"/>
<dbReference type="NCBIfam" id="TIGR01930">
    <property type="entry name" value="AcCoA-C-Actrans"/>
    <property type="match status" value="1"/>
</dbReference>
<evidence type="ECO:0000313" key="15">
    <source>
        <dbReference type="EMBL" id="BAR71478.1"/>
    </source>
</evidence>
<sequence>MSAARRFQAVQSALHDPQQDVVIVSACRTPICRAGRGGLKDTDPTDLLAVALKAVTERVSFPREKVDDVVVGNVLLPGAGAVQARMAMFLAGYPETTSIHTLNRQCSSGLQAIASVAASLTAGHIDVGVAAGLECMSFAKMGNSGPISEAIKTNDKALQCTIPMGITSENVAARYGIGREEQDRFAFASFQKALAAQKAGKFDAEIVPVATAVKDQSGAKTPVTVAQDDGPRSTPYESLAKLKPAFKPQGCSTAGNSSQVSDGAAAVLLMRRATAQALGLPVLAAVRSFAVAGCRPDEMGIGPVFAIPKALAQAGVTVADIDVFEINEAFASQCLYCVKKLNIPVEKVNPLGGAIALGHPLGSTGCRQTVTLIHELKRRGGGKGVVSMCIGTGMGAAAVFEVE</sequence>
<keyword evidence="8" id="KW-0576">Peroxisome</keyword>
<dbReference type="InterPro" id="IPR020610">
    <property type="entry name" value="Thiolase_AS"/>
</dbReference>
<evidence type="ECO:0000256" key="6">
    <source>
        <dbReference type="ARBA" id="ARBA00022946"/>
    </source>
</evidence>
<evidence type="ECO:0000256" key="2">
    <source>
        <dbReference type="ARBA" id="ARBA00005189"/>
    </source>
</evidence>
<keyword evidence="4 12" id="KW-0808">Transferase</keyword>
<dbReference type="PANTHER" id="PTHR43853">
    <property type="entry name" value="3-KETOACYL-COA THIOLASE, PEROXISOMAL"/>
    <property type="match status" value="1"/>
</dbReference>
<dbReference type="EC" id="2.3.1.16" evidence="10"/>
<dbReference type="PANTHER" id="PTHR43853:SF8">
    <property type="entry name" value="3-KETOACYL-COA THIOLASE, PEROXISOMAL"/>
    <property type="match status" value="1"/>
</dbReference>
<name>A0A0F7R2C4_EUGGR</name>
<dbReference type="InterPro" id="IPR020613">
    <property type="entry name" value="Thiolase_CS"/>
</dbReference>
<dbReference type="GO" id="GO:0010124">
    <property type="term" value="P:phenylacetate catabolic process"/>
    <property type="evidence" value="ECO:0007669"/>
    <property type="project" value="TreeGrafter"/>
</dbReference>
<evidence type="ECO:0000256" key="10">
    <source>
        <dbReference type="ARBA" id="ARBA00024073"/>
    </source>
</evidence>
<evidence type="ECO:0000256" key="12">
    <source>
        <dbReference type="RuleBase" id="RU003557"/>
    </source>
</evidence>
<reference evidence="15" key="1">
    <citation type="journal article" date="2015" name="Lipids">
        <title>Alteration of Wax Ester Content and Composition in Euglena gracilis with Gene Silencing of 3-ketoacyl-CoA Thiolase Isozymes.</title>
        <authorList>
            <person name="Nakazawa M."/>
            <person name="Andoh H."/>
            <person name="Koyama K."/>
            <person name="Watanabe Y."/>
            <person name="Nakai T."/>
            <person name="Ueda M."/>
            <person name="Sakamoto T."/>
            <person name="Inui H."/>
            <person name="Nakano Y."/>
            <person name="Miyatake K."/>
        </authorList>
    </citation>
    <scope>NUCLEOTIDE SEQUENCE</scope>
</reference>
<comment type="similarity">
    <text evidence="3 12">Belongs to the thiolase-like superfamily. Thiolase family.</text>
</comment>
<evidence type="ECO:0000256" key="8">
    <source>
        <dbReference type="ARBA" id="ARBA00023140"/>
    </source>
</evidence>
<dbReference type="InterPro" id="IPR020615">
    <property type="entry name" value="Thiolase_acyl_enz_int_AS"/>
</dbReference>
<dbReference type="PROSITE" id="PS00099">
    <property type="entry name" value="THIOLASE_3"/>
    <property type="match status" value="1"/>
</dbReference>
<feature type="active site" description="Acyl-thioester intermediate" evidence="11">
    <location>
        <position position="106"/>
    </location>
</feature>
<dbReference type="PROSITE" id="PS00098">
    <property type="entry name" value="THIOLASE_1"/>
    <property type="match status" value="1"/>
</dbReference>
<dbReference type="FunFam" id="3.40.47.10:FF:000010">
    <property type="entry name" value="Acetyl-CoA acetyltransferase (Thiolase)"/>
    <property type="match status" value="1"/>
</dbReference>